<dbReference type="Pfam" id="PF14226">
    <property type="entry name" value="DIOX_N"/>
    <property type="match status" value="1"/>
</dbReference>
<keyword evidence="4 5" id="KW-0408">Iron</keyword>
<dbReference type="Proteomes" id="UP001419268">
    <property type="component" value="Unassembled WGS sequence"/>
</dbReference>
<dbReference type="PROSITE" id="PS51471">
    <property type="entry name" value="FE2OG_OXY"/>
    <property type="match status" value="1"/>
</dbReference>
<dbReference type="InterPro" id="IPR044861">
    <property type="entry name" value="IPNS-like_FE2OG_OXY"/>
</dbReference>
<dbReference type="AlphaFoldDB" id="A0AAP0PM93"/>
<comment type="caution">
    <text evidence="7">The sequence shown here is derived from an EMBL/GenBank/DDBJ whole genome shotgun (WGS) entry which is preliminary data.</text>
</comment>
<keyword evidence="2 5" id="KW-0479">Metal-binding</keyword>
<dbReference type="InterPro" id="IPR027443">
    <property type="entry name" value="IPNS-like_sf"/>
</dbReference>
<gene>
    <name evidence="7" type="ORF">Scep_007954</name>
</gene>
<dbReference type="EMBL" id="JBBNAG010000003">
    <property type="protein sequence ID" value="KAK9149197.1"/>
    <property type="molecule type" value="Genomic_DNA"/>
</dbReference>
<accession>A0AAP0PM93</accession>
<evidence type="ECO:0000259" key="6">
    <source>
        <dbReference type="PROSITE" id="PS51471"/>
    </source>
</evidence>
<evidence type="ECO:0000313" key="8">
    <source>
        <dbReference type="Proteomes" id="UP001419268"/>
    </source>
</evidence>
<evidence type="ECO:0000256" key="5">
    <source>
        <dbReference type="RuleBase" id="RU003682"/>
    </source>
</evidence>
<organism evidence="7 8">
    <name type="scientific">Stephania cephalantha</name>
    <dbReference type="NCBI Taxonomy" id="152367"/>
    <lineage>
        <taxon>Eukaryota</taxon>
        <taxon>Viridiplantae</taxon>
        <taxon>Streptophyta</taxon>
        <taxon>Embryophyta</taxon>
        <taxon>Tracheophyta</taxon>
        <taxon>Spermatophyta</taxon>
        <taxon>Magnoliopsida</taxon>
        <taxon>Ranunculales</taxon>
        <taxon>Menispermaceae</taxon>
        <taxon>Menispermoideae</taxon>
        <taxon>Cissampelideae</taxon>
        <taxon>Stephania</taxon>
    </lineage>
</organism>
<evidence type="ECO:0000256" key="3">
    <source>
        <dbReference type="ARBA" id="ARBA00023002"/>
    </source>
</evidence>
<dbReference type="Pfam" id="PF03171">
    <property type="entry name" value="2OG-FeII_Oxy"/>
    <property type="match status" value="1"/>
</dbReference>
<evidence type="ECO:0000313" key="7">
    <source>
        <dbReference type="EMBL" id="KAK9149197.1"/>
    </source>
</evidence>
<dbReference type="InterPro" id="IPR026992">
    <property type="entry name" value="DIOX_N"/>
</dbReference>
<evidence type="ECO:0000256" key="2">
    <source>
        <dbReference type="ARBA" id="ARBA00022723"/>
    </source>
</evidence>
<name>A0AAP0PM93_9MAGN</name>
<dbReference type="FunFam" id="2.60.120.330:FF:000005">
    <property type="entry name" value="1-aminocyclopropane-1-carboxylate oxidase homolog 1"/>
    <property type="match status" value="1"/>
</dbReference>
<comment type="similarity">
    <text evidence="1 5">Belongs to the iron/ascorbate-dependent oxidoreductase family.</text>
</comment>
<proteinExistence type="inferred from homology"/>
<keyword evidence="8" id="KW-1185">Reference proteome</keyword>
<dbReference type="GO" id="GO:0046872">
    <property type="term" value="F:metal ion binding"/>
    <property type="evidence" value="ECO:0007669"/>
    <property type="project" value="UniProtKB-KW"/>
</dbReference>
<reference evidence="7 8" key="1">
    <citation type="submission" date="2024-01" db="EMBL/GenBank/DDBJ databases">
        <title>Genome assemblies of Stephania.</title>
        <authorList>
            <person name="Yang L."/>
        </authorList>
    </citation>
    <scope>NUCLEOTIDE SEQUENCE [LARGE SCALE GENOMIC DNA]</scope>
    <source>
        <strain evidence="7">JXDWG</strain>
        <tissue evidence="7">Leaf</tissue>
    </source>
</reference>
<feature type="domain" description="Fe2OG dioxygenase" evidence="6">
    <location>
        <begin position="235"/>
        <end position="334"/>
    </location>
</feature>
<dbReference type="InterPro" id="IPR005123">
    <property type="entry name" value="Oxoglu/Fe-dep_dioxygenase_dom"/>
</dbReference>
<dbReference type="PANTHER" id="PTHR10209">
    <property type="entry name" value="OXIDOREDUCTASE, 2OG-FE II OXYGENASE FAMILY PROTEIN"/>
    <property type="match status" value="1"/>
</dbReference>
<evidence type="ECO:0000256" key="1">
    <source>
        <dbReference type="ARBA" id="ARBA00008056"/>
    </source>
</evidence>
<keyword evidence="3 5" id="KW-0560">Oxidoreductase</keyword>
<sequence length="384" mass="43465">MASAPSNTCNMVSTDHGSTTTYDRMQELKAFDETKEGVKGLVDAGVTKVPRIFIQPPDELNNKLSTHYPHESMMKKTIGSEIPIIDMEGIISSNVERRKEIVKAIREASEEWGAFQMVNHGIPETVLEEVSHGIRRFNEGPKEVKMKYYTREAMKRVRWACNFDLFECPAANWRDTLYCNMGPQPPLPEDFPEACSEGLLEYSKHVKRLGELLLELLSEALGLNRNYLQDTDCAKSHVFLAHYYPACPQPELTLGSTRHADADFLTILLQDQIGGLQVVHRNQWVDVPPIPNALVINIGDLLQLMSNDRFKSSEHRVLANHKGPRISLACFFTSYPLTKAFGPIKELLSEENPAIYREVSVKEILSYYDSKGLDGNSPLHRFKL</sequence>
<protein>
    <recommendedName>
        <fullName evidence="6">Fe2OG dioxygenase domain-containing protein</fullName>
    </recommendedName>
</protein>
<dbReference type="SUPFAM" id="SSF51197">
    <property type="entry name" value="Clavaminate synthase-like"/>
    <property type="match status" value="1"/>
</dbReference>
<dbReference type="Gene3D" id="2.60.120.330">
    <property type="entry name" value="B-lactam Antibiotic, Isopenicillin N Synthase, Chain"/>
    <property type="match status" value="1"/>
</dbReference>
<dbReference type="GO" id="GO:0051213">
    <property type="term" value="F:dioxygenase activity"/>
    <property type="evidence" value="ECO:0007669"/>
    <property type="project" value="UniProtKB-ARBA"/>
</dbReference>
<evidence type="ECO:0000256" key="4">
    <source>
        <dbReference type="ARBA" id="ARBA00023004"/>
    </source>
</evidence>
<dbReference type="PANTHER" id="PTHR10209:SF884">
    <property type="entry name" value="1-AMINOCYCLOPROPANE-1-CARBOXYLATE OXIDASE HOMOLOG 1-LIKE"/>
    <property type="match status" value="1"/>
</dbReference>